<name>A0A5C4RBH1_9RHOB</name>
<dbReference type="RefSeq" id="WP_139597482.1">
    <property type="nucleotide sequence ID" value="NZ_VDDC01000001.1"/>
</dbReference>
<keyword evidence="1" id="KW-0472">Membrane</keyword>
<dbReference type="Proteomes" id="UP000304880">
    <property type="component" value="Unassembled WGS sequence"/>
</dbReference>
<organism evidence="2 3">
    <name type="scientific">Paracoccus haeundaensis</name>
    <dbReference type="NCBI Taxonomy" id="225362"/>
    <lineage>
        <taxon>Bacteria</taxon>
        <taxon>Pseudomonadati</taxon>
        <taxon>Pseudomonadota</taxon>
        <taxon>Alphaproteobacteria</taxon>
        <taxon>Rhodobacterales</taxon>
        <taxon>Paracoccaceae</taxon>
        <taxon>Paracoccus</taxon>
    </lineage>
</organism>
<evidence type="ECO:0000313" key="2">
    <source>
        <dbReference type="EMBL" id="TNH41268.1"/>
    </source>
</evidence>
<keyword evidence="1" id="KW-1133">Transmembrane helix</keyword>
<proteinExistence type="predicted"/>
<feature type="transmembrane region" description="Helical" evidence="1">
    <location>
        <begin position="6"/>
        <end position="24"/>
    </location>
</feature>
<sequence length="115" mass="12623">MDGFSGALWAIGVAVLSAPFAIILRVPQKAIVVIRTWGLGAFIIAATYALLALGYDGGVSTQYEDALRQLKDSAIDIELVRIETPEKDWGLFAMYAALAYGIILTFWNWLMNSDH</sequence>
<comment type="caution">
    <text evidence="2">The sequence shown here is derived from an EMBL/GenBank/DDBJ whole genome shotgun (WGS) entry which is preliminary data.</text>
</comment>
<evidence type="ECO:0000256" key="1">
    <source>
        <dbReference type="SAM" id="Phobius"/>
    </source>
</evidence>
<evidence type="ECO:0000313" key="3">
    <source>
        <dbReference type="Proteomes" id="UP000304880"/>
    </source>
</evidence>
<dbReference type="EMBL" id="VDDC01000001">
    <property type="protein sequence ID" value="TNH41268.1"/>
    <property type="molecule type" value="Genomic_DNA"/>
</dbReference>
<feature type="transmembrane region" description="Helical" evidence="1">
    <location>
        <begin position="36"/>
        <end position="55"/>
    </location>
</feature>
<feature type="transmembrane region" description="Helical" evidence="1">
    <location>
        <begin position="89"/>
        <end position="110"/>
    </location>
</feature>
<reference evidence="2 3" key="1">
    <citation type="submission" date="2019-06" db="EMBL/GenBank/DDBJ databases">
        <authorList>
            <person name="Li J."/>
        </authorList>
    </citation>
    <scope>NUCLEOTIDE SEQUENCE [LARGE SCALE GENOMIC DNA]</scope>
    <source>
        <strain evidence="2 3">CGMCC 1.8012</strain>
    </source>
</reference>
<keyword evidence="3" id="KW-1185">Reference proteome</keyword>
<keyword evidence="1" id="KW-0812">Transmembrane</keyword>
<accession>A0A5C4RBH1</accession>
<dbReference type="AlphaFoldDB" id="A0A5C4RBH1"/>
<protein>
    <submittedName>
        <fullName evidence="2">Uncharacterized protein</fullName>
    </submittedName>
</protein>
<gene>
    <name evidence="2" type="ORF">FHD67_00710</name>
</gene>